<dbReference type="GO" id="GO:0004252">
    <property type="term" value="F:serine-type endopeptidase activity"/>
    <property type="evidence" value="ECO:0007669"/>
    <property type="project" value="InterPro"/>
</dbReference>
<evidence type="ECO:0000256" key="2">
    <source>
        <dbReference type="ARBA" id="ARBA00022670"/>
    </source>
</evidence>
<protein>
    <submittedName>
        <fullName evidence="8">Signal peptide peptidase SppA, 36K type</fullName>
    </submittedName>
</protein>
<keyword evidence="6" id="KW-0812">Transmembrane</keyword>
<dbReference type="RefSeq" id="WP_232088290.1">
    <property type="nucleotide sequence ID" value="NZ_LT608333.1"/>
</dbReference>
<evidence type="ECO:0000256" key="1">
    <source>
        <dbReference type="ARBA" id="ARBA00008683"/>
    </source>
</evidence>
<proteinExistence type="inferred from homology"/>
<dbReference type="AlphaFoldDB" id="A0A212L5N1"/>
<keyword evidence="3" id="KW-0378">Hydrolase</keyword>
<evidence type="ECO:0000256" key="4">
    <source>
        <dbReference type="ARBA" id="ARBA00022825"/>
    </source>
</evidence>
<dbReference type="InterPro" id="IPR004635">
    <property type="entry name" value="Pept_S49_SppA"/>
</dbReference>
<dbReference type="NCBIfam" id="TIGR00706">
    <property type="entry name" value="SppA_dom"/>
    <property type="match status" value="1"/>
</dbReference>
<dbReference type="PANTHER" id="PTHR42987">
    <property type="entry name" value="PEPTIDASE S49"/>
    <property type="match status" value="1"/>
</dbReference>
<evidence type="ECO:0000313" key="8">
    <source>
        <dbReference type="EMBL" id="SCM72884.1"/>
    </source>
</evidence>
<feature type="transmembrane region" description="Helical" evidence="6">
    <location>
        <begin position="92"/>
        <end position="110"/>
    </location>
</feature>
<evidence type="ECO:0000256" key="3">
    <source>
        <dbReference type="ARBA" id="ARBA00022801"/>
    </source>
</evidence>
<keyword evidence="6" id="KW-1133">Transmembrane helix</keyword>
<dbReference type="PRINTS" id="PR00127">
    <property type="entry name" value="CLPPROTEASEP"/>
</dbReference>
<gene>
    <name evidence="8" type="ORF">KL86DES1_20897</name>
</gene>
<accession>A0A212L5N1</accession>
<keyword evidence="6" id="KW-0472">Membrane</keyword>
<dbReference type="PANTHER" id="PTHR42987:SF7">
    <property type="entry name" value="SIGNAL PEPTIDE PEPTIDASE SPPA-RELATED"/>
    <property type="match status" value="1"/>
</dbReference>
<evidence type="ECO:0000259" key="7">
    <source>
        <dbReference type="Pfam" id="PF01343"/>
    </source>
</evidence>
<sequence length="388" mass="41113">MSDKEFSYDEPLSMIGTPSPSTNGGNDDNGGNDRSGRNGAAQDAGQPMQQAAQQSGQQFTQAGCATACPLAQIPAEVWKTLLRRPFRKRRPIVFWGGILLVLALIGGLMVKASDDGTSFTGGGRIALVSVNGPILSAEPTLEWLRKVAQNPSVKGILVRVDSPGGGAAASQEIYDALKAVAQKMPVAVSMGSMAASGGLMVSMAGQRVFANPSTVTGSIGVRMDVPQLQGLMDKVGVGQETLVVGAYKDAASYMRPMTPEQRTYFQGVLNDMYTQFVDIVAQGRNMPRDQVVKLANGKVYTGQEALRLGLVDEMGGREQAQRWLAQKTGVPVDRKLLTRPKEGNWLGRGLTAMLGVDVDAIGGLAALVGLHGNGGQTDLRTPAFLYQF</sequence>
<dbReference type="Pfam" id="PF01343">
    <property type="entry name" value="Peptidase_S49"/>
    <property type="match status" value="1"/>
</dbReference>
<dbReference type="InterPro" id="IPR002142">
    <property type="entry name" value="Peptidase_S49"/>
</dbReference>
<feature type="domain" description="Peptidase S49" evidence="7">
    <location>
        <begin position="179"/>
        <end position="330"/>
    </location>
</feature>
<feature type="region of interest" description="Disordered" evidence="5">
    <location>
        <begin position="1"/>
        <end position="56"/>
    </location>
</feature>
<dbReference type="SUPFAM" id="SSF52096">
    <property type="entry name" value="ClpP/crotonase"/>
    <property type="match status" value="1"/>
</dbReference>
<dbReference type="InterPro" id="IPR047272">
    <property type="entry name" value="S49_SppA_C"/>
</dbReference>
<keyword evidence="2" id="KW-0645">Protease</keyword>
<reference evidence="8" key="1">
    <citation type="submission" date="2016-08" db="EMBL/GenBank/DDBJ databases">
        <authorList>
            <person name="Seilhamer J.J."/>
        </authorList>
    </citation>
    <scope>NUCLEOTIDE SEQUENCE</scope>
    <source>
        <strain evidence="8">86-1</strain>
    </source>
</reference>
<keyword evidence="4" id="KW-0720">Serine protease</keyword>
<feature type="compositionally biased region" description="Low complexity" evidence="5">
    <location>
        <begin position="37"/>
        <end position="56"/>
    </location>
</feature>
<evidence type="ECO:0000256" key="6">
    <source>
        <dbReference type="SAM" id="Phobius"/>
    </source>
</evidence>
<dbReference type="CDD" id="cd07023">
    <property type="entry name" value="S49_Sppa_N_C"/>
    <property type="match status" value="1"/>
</dbReference>
<comment type="similarity">
    <text evidence="1">Belongs to the peptidase S49 family.</text>
</comment>
<dbReference type="InterPro" id="IPR029045">
    <property type="entry name" value="ClpP/crotonase-like_dom_sf"/>
</dbReference>
<name>A0A212L5N1_9BACT</name>
<evidence type="ECO:0000256" key="5">
    <source>
        <dbReference type="SAM" id="MobiDB-lite"/>
    </source>
</evidence>
<dbReference type="EMBL" id="FMJC01000002">
    <property type="protein sequence ID" value="SCM72884.1"/>
    <property type="molecule type" value="Genomic_DNA"/>
</dbReference>
<organism evidence="8">
    <name type="scientific">uncultured Desulfovibrio sp</name>
    <dbReference type="NCBI Taxonomy" id="167968"/>
    <lineage>
        <taxon>Bacteria</taxon>
        <taxon>Pseudomonadati</taxon>
        <taxon>Thermodesulfobacteriota</taxon>
        <taxon>Desulfovibrionia</taxon>
        <taxon>Desulfovibrionales</taxon>
        <taxon>Desulfovibrionaceae</taxon>
        <taxon>Desulfovibrio</taxon>
        <taxon>environmental samples</taxon>
    </lineage>
</organism>
<dbReference type="InterPro" id="IPR001907">
    <property type="entry name" value="ClpP"/>
</dbReference>
<dbReference type="GO" id="GO:0004176">
    <property type="term" value="F:ATP-dependent peptidase activity"/>
    <property type="evidence" value="ECO:0007669"/>
    <property type="project" value="InterPro"/>
</dbReference>
<dbReference type="Gene3D" id="3.90.226.10">
    <property type="entry name" value="2-enoyl-CoA Hydratase, Chain A, domain 1"/>
    <property type="match status" value="2"/>
</dbReference>
<dbReference type="GO" id="GO:0006508">
    <property type="term" value="P:proteolysis"/>
    <property type="evidence" value="ECO:0007669"/>
    <property type="project" value="UniProtKB-KW"/>
</dbReference>